<organism evidence="1 2">
    <name type="scientific">Avena sativa</name>
    <name type="common">Oat</name>
    <dbReference type="NCBI Taxonomy" id="4498"/>
    <lineage>
        <taxon>Eukaryota</taxon>
        <taxon>Viridiplantae</taxon>
        <taxon>Streptophyta</taxon>
        <taxon>Embryophyta</taxon>
        <taxon>Tracheophyta</taxon>
        <taxon>Spermatophyta</taxon>
        <taxon>Magnoliopsida</taxon>
        <taxon>Liliopsida</taxon>
        <taxon>Poales</taxon>
        <taxon>Poaceae</taxon>
        <taxon>BOP clade</taxon>
        <taxon>Pooideae</taxon>
        <taxon>Poodae</taxon>
        <taxon>Poeae</taxon>
        <taxon>Poeae Chloroplast Group 1 (Aveneae type)</taxon>
        <taxon>Aveninae</taxon>
        <taxon>Avena</taxon>
    </lineage>
</organism>
<reference evidence="1" key="1">
    <citation type="submission" date="2021-05" db="EMBL/GenBank/DDBJ databases">
        <authorList>
            <person name="Scholz U."/>
            <person name="Mascher M."/>
            <person name="Fiebig A."/>
        </authorList>
    </citation>
    <scope>NUCLEOTIDE SEQUENCE [LARGE SCALE GENOMIC DNA]</scope>
</reference>
<evidence type="ECO:0000313" key="2">
    <source>
        <dbReference type="Proteomes" id="UP001732700"/>
    </source>
</evidence>
<dbReference type="EnsemblPlants" id="AVESA.00010b.r2.4AG0582460.1">
    <property type="protein sequence ID" value="AVESA.00010b.r2.4AG0582460.1.CDS"/>
    <property type="gene ID" value="AVESA.00010b.r2.4AG0582460"/>
</dbReference>
<keyword evidence="2" id="KW-1185">Reference proteome</keyword>
<sequence length="202" mass="23344">MEDLESTTRYVTWSLHNKNRVGLRHFLDSFVAPEQHTHTAHSAGLHEQSSGLNDNKQDRPKGDLKSIHSPDSNPSSVVSETRLVDLLDSTLWNRRLAPSSERLVYALVHQIFHGIKEHFLVTTELKFNCFLLMPIVDKLAALLREDLESAFEDDLDGIFNVTQLRHSLRQTQRDLEVELKRIKRLKEKFGEINKLNSLQVRQ</sequence>
<reference evidence="1" key="2">
    <citation type="submission" date="2025-09" db="UniProtKB">
        <authorList>
            <consortium name="EnsemblPlants"/>
        </authorList>
    </citation>
    <scope>IDENTIFICATION</scope>
</reference>
<name>A0ACD5W573_AVESA</name>
<accession>A0ACD5W573</accession>
<dbReference type="Proteomes" id="UP001732700">
    <property type="component" value="Chromosome 4A"/>
</dbReference>
<protein>
    <submittedName>
        <fullName evidence="1">Uncharacterized protein</fullName>
    </submittedName>
</protein>
<evidence type="ECO:0000313" key="1">
    <source>
        <dbReference type="EnsemblPlants" id="AVESA.00010b.r2.4AG0582460.1.CDS"/>
    </source>
</evidence>
<proteinExistence type="predicted"/>